<feature type="chain" id="PRO_5045491759" evidence="3">
    <location>
        <begin position="21"/>
        <end position="318"/>
    </location>
</feature>
<comment type="subcellular location">
    <subcellularLocation>
        <location evidence="1">Periplasm</location>
    </subcellularLocation>
</comment>
<evidence type="ECO:0000256" key="2">
    <source>
        <dbReference type="ARBA" id="ARBA00007639"/>
    </source>
</evidence>
<evidence type="ECO:0000256" key="1">
    <source>
        <dbReference type="ARBA" id="ARBA00004418"/>
    </source>
</evidence>
<keyword evidence="6" id="KW-1185">Reference proteome</keyword>
<dbReference type="SUPFAM" id="SSF53822">
    <property type="entry name" value="Periplasmic binding protein-like I"/>
    <property type="match status" value="1"/>
</dbReference>
<dbReference type="EMBL" id="JBBLZC010000013">
    <property type="protein sequence ID" value="MEK0084282.1"/>
    <property type="molecule type" value="Genomic_DNA"/>
</dbReference>
<gene>
    <name evidence="5" type="ORF">U1T56_14055</name>
</gene>
<proteinExistence type="inferred from homology"/>
<dbReference type="RefSeq" id="WP_418160130.1">
    <property type="nucleotide sequence ID" value="NZ_JBBLZC010000013.1"/>
</dbReference>
<evidence type="ECO:0000256" key="3">
    <source>
        <dbReference type="SAM" id="SignalP"/>
    </source>
</evidence>
<evidence type="ECO:0000313" key="5">
    <source>
        <dbReference type="EMBL" id="MEK0084282.1"/>
    </source>
</evidence>
<dbReference type="CDD" id="cd06314">
    <property type="entry name" value="PBP1_tmGBP"/>
    <property type="match status" value="1"/>
</dbReference>
<evidence type="ECO:0000259" key="4">
    <source>
        <dbReference type="Pfam" id="PF13407"/>
    </source>
</evidence>
<dbReference type="Pfam" id="PF13407">
    <property type="entry name" value="Peripla_BP_4"/>
    <property type="match status" value="1"/>
</dbReference>
<organism evidence="5 6">
    <name type="scientific">Benzoatithermus flavus</name>
    <dbReference type="NCBI Taxonomy" id="3108223"/>
    <lineage>
        <taxon>Bacteria</taxon>
        <taxon>Pseudomonadati</taxon>
        <taxon>Pseudomonadota</taxon>
        <taxon>Alphaproteobacteria</taxon>
        <taxon>Geminicoccales</taxon>
        <taxon>Geminicoccaceae</taxon>
        <taxon>Benzoatithermus</taxon>
    </lineage>
</organism>
<feature type="signal peptide" evidence="3">
    <location>
        <begin position="1"/>
        <end position="20"/>
    </location>
</feature>
<comment type="similarity">
    <text evidence="2">Belongs to the bacterial solute-binding protein 2 family.</text>
</comment>
<feature type="domain" description="Periplasmic binding protein" evidence="4">
    <location>
        <begin position="34"/>
        <end position="283"/>
    </location>
</feature>
<evidence type="ECO:0000313" key="6">
    <source>
        <dbReference type="Proteomes" id="UP001375743"/>
    </source>
</evidence>
<comment type="caution">
    <text evidence="5">The sequence shown here is derived from an EMBL/GenBank/DDBJ whole genome shotgun (WGS) entry which is preliminary data.</text>
</comment>
<sequence length="318" mass="34746">MQRRHILSLFAAILAGTVAAGAVSAQEKKTLALVTNASADFWTIARRGVEKAQSELPNYKTEMYVVSEATAAEQRRILDDLLTRGVAGVSISAIDPANSTEILNKVAEQAVLFTTDSDAPQSKRVLYIGTDNRQAGEQAGELIKKALPDGGRIMLFVGTMGAANARERVEGIKKALEGSKVEIIDIRTDEVDFARAKRNVEDTLTKYPDISALVGLYSYNTPQIVEAVRAAGKQGQVKVIGFDEDPVTLRGIADGIVEATVVQQPFEFGYQSMKLLARYIEGDRSFIPENHLMIIPTKVIDSSNVAEFQKTMKELLRK</sequence>
<dbReference type="InterPro" id="IPR025997">
    <property type="entry name" value="SBP_2_dom"/>
</dbReference>
<keyword evidence="3" id="KW-0732">Signal</keyword>
<protein>
    <submittedName>
        <fullName evidence="5">Sugar-binding protein</fullName>
    </submittedName>
</protein>
<accession>A0ABU8XSV7</accession>
<dbReference type="InterPro" id="IPR028082">
    <property type="entry name" value="Peripla_BP_I"/>
</dbReference>
<dbReference type="PANTHER" id="PTHR30036:SF7">
    <property type="entry name" value="ABC TRANSPORTER PERIPLASMIC-BINDING PROTEIN YPHF"/>
    <property type="match status" value="1"/>
</dbReference>
<dbReference type="PANTHER" id="PTHR30036">
    <property type="entry name" value="D-XYLOSE-BINDING PERIPLASMIC PROTEIN"/>
    <property type="match status" value="1"/>
</dbReference>
<dbReference type="Gene3D" id="3.40.50.2300">
    <property type="match status" value="2"/>
</dbReference>
<dbReference type="Proteomes" id="UP001375743">
    <property type="component" value="Unassembled WGS sequence"/>
</dbReference>
<name>A0ABU8XSV7_9PROT</name>
<reference evidence="5 6" key="1">
    <citation type="submission" date="2024-01" db="EMBL/GenBank/DDBJ databases">
        <title>Multi-omics insights into the function and evolution of sodium benzoate biodegradation pathways in Benzoatithermus flavus gen. nov., sp. nov. from hot spring.</title>
        <authorList>
            <person name="Hu C.-J."/>
            <person name="Li W.-J."/>
        </authorList>
    </citation>
    <scope>NUCLEOTIDE SEQUENCE [LARGE SCALE GENOMIC DNA]</scope>
    <source>
        <strain evidence="5 6">SYSU G07066</strain>
    </source>
</reference>
<dbReference type="InterPro" id="IPR050555">
    <property type="entry name" value="Bact_Solute-Bind_Prot2"/>
</dbReference>